<name>A0ABU9U3H4_9GAMM</name>
<keyword evidence="3" id="KW-1185">Reference proteome</keyword>
<dbReference type="Proteomes" id="UP001388366">
    <property type="component" value="Unassembled WGS sequence"/>
</dbReference>
<reference evidence="2 3" key="1">
    <citation type="submission" date="2024-03" db="EMBL/GenBank/DDBJ databases">
        <title>Community enrichment and isolation of bacterial strains for fucoidan degradation.</title>
        <authorList>
            <person name="Sichert A."/>
        </authorList>
    </citation>
    <scope>NUCLEOTIDE SEQUENCE [LARGE SCALE GENOMIC DNA]</scope>
    <source>
        <strain evidence="2 3">AS81</strain>
    </source>
</reference>
<dbReference type="EMBL" id="JBBMQU010000022">
    <property type="protein sequence ID" value="MEM5551591.1"/>
    <property type="molecule type" value="Genomic_DNA"/>
</dbReference>
<evidence type="ECO:0000313" key="3">
    <source>
        <dbReference type="Proteomes" id="UP001388366"/>
    </source>
</evidence>
<feature type="signal peptide" evidence="1">
    <location>
        <begin position="1"/>
        <end position="18"/>
    </location>
</feature>
<evidence type="ECO:0000313" key="2">
    <source>
        <dbReference type="EMBL" id="MEM5551591.1"/>
    </source>
</evidence>
<feature type="chain" id="PRO_5045334434" evidence="1">
    <location>
        <begin position="19"/>
        <end position="60"/>
    </location>
</feature>
<accession>A0ABU9U3H4</accession>
<proteinExistence type="predicted"/>
<sequence length="60" mass="6558">MLLRVFIFIFLFSANAIAAIGKDHVSGKITNITSIISGLLVRINANEVPEHCTSGRVWMA</sequence>
<keyword evidence="1" id="KW-0732">Signal</keyword>
<evidence type="ECO:0000256" key="1">
    <source>
        <dbReference type="SAM" id="SignalP"/>
    </source>
</evidence>
<protein>
    <submittedName>
        <fullName evidence="2">Uncharacterized protein</fullName>
    </submittedName>
</protein>
<organism evidence="2 3">
    <name type="scientific">Pseudoalteromonas neustonica</name>
    <dbReference type="NCBI Taxonomy" id="1840331"/>
    <lineage>
        <taxon>Bacteria</taxon>
        <taxon>Pseudomonadati</taxon>
        <taxon>Pseudomonadota</taxon>
        <taxon>Gammaproteobacteria</taxon>
        <taxon>Alteromonadales</taxon>
        <taxon>Pseudoalteromonadaceae</taxon>
        <taxon>Pseudoalteromonas</taxon>
    </lineage>
</organism>
<comment type="caution">
    <text evidence="2">The sequence shown here is derived from an EMBL/GenBank/DDBJ whole genome shotgun (WGS) entry which is preliminary data.</text>
</comment>
<gene>
    <name evidence="2" type="ORF">WNY63_12705</name>
</gene>
<dbReference type="RefSeq" id="WP_342884035.1">
    <property type="nucleotide sequence ID" value="NZ_JBBMQU010000022.1"/>
</dbReference>